<keyword evidence="2" id="KW-1185">Reference proteome</keyword>
<dbReference type="Proteomes" id="UP000692954">
    <property type="component" value="Unassembled WGS sequence"/>
</dbReference>
<protein>
    <submittedName>
        <fullName evidence="1">Uncharacterized protein</fullName>
    </submittedName>
</protein>
<dbReference type="AlphaFoldDB" id="A0A8S1QJ74"/>
<dbReference type="EMBL" id="CAJJDN010000109">
    <property type="protein sequence ID" value="CAD8115703.1"/>
    <property type="molecule type" value="Genomic_DNA"/>
</dbReference>
<reference evidence="1" key="1">
    <citation type="submission" date="2021-01" db="EMBL/GenBank/DDBJ databases">
        <authorList>
            <consortium name="Genoscope - CEA"/>
            <person name="William W."/>
        </authorList>
    </citation>
    <scope>NUCLEOTIDE SEQUENCE</scope>
</reference>
<evidence type="ECO:0000313" key="1">
    <source>
        <dbReference type="EMBL" id="CAD8115703.1"/>
    </source>
</evidence>
<sequence length="114" mass="13915">MLLQDHQNYRTLLINHLYKDILSRNQQMQLHIMQKNQNKLSVYYMEMLLRQLHHINKLDKFKDFIKAMVSIFYVILFKDVSFQLQEIQVLYNKANKQINITITRKLLIFQTSEL</sequence>
<proteinExistence type="predicted"/>
<evidence type="ECO:0000313" key="2">
    <source>
        <dbReference type="Proteomes" id="UP000692954"/>
    </source>
</evidence>
<comment type="caution">
    <text evidence="1">The sequence shown here is derived from an EMBL/GenBank/DDBJ whole genome shotgun (WGS) entry which is preliminary data.</text>
</comment>
<accession>A0A8S1QJ74</accession>
<gene>
    <name evidence="1" type="ORF">PSON_ATCC_30995.1.T1090055</name>
</gene>
<name>A0A8S1QJ74_9CILI</name>
<organism evidence="1 2">
    <name type="scientific">Paramecium sonneborni</name>
    <dbReference type="NCBI Taxonomy" id="65129"/>
    <lineage>
        <taxon>Eukaryota</taxon>
        <taxon>Sar</taxon>
        <taxon>Alveolata</taxon>
        <taxon>Ciliophora</taxon>
        <taxon>Intramacronucleata</taxon>
        <taxon>Oligohymenophorea</taxon>
        <taxon>Peniculida</taxon>
        <taxon>Parameciidae</taxon>
        <taxon>Paramecium</taxon>
    </lineage>
</organism>